<dbReference type="Proteomes" id="UP000224871">
    <property type="component" value="Unassembled WGS sequence"/>
</dbReference>
<dbReference type="PROSITE" id="PS51199">
    <property type="entry name" value="SF4_HELICASE"/>
    <property type="match status" value="1"/>
</dbReference>
<evidence type="ECO:0000259" key="1">
    <source>
        <dbReference type="PROSITE" id="PS51199"/>
    </source>
</evidence>
<dbReference type="CDD" id="cd01029">
    <property type="entry name" value="TOPRIM_primases"/>
    <property type="match status" value="1"/>
</dbReference>
<reference evidence="4" key="1">
    <citation type="submission" date="2016-12" db="EMBL/GenBank/DDBJ databases">
        <authorList>
            <person name="Gaudriault S."/>
        </authorList>
    </citation>
    <scope>NUCLEOTIDE SEQUENCE [LARGE SCALE GENOMIC DNA]</scope>
    <source>
        <strain evidence="4">HGB1681 (deposited as PTA-6826 in the American Type Culture Collection)</strain>
    </source>
</reference>
<reference evidence="3" key="2">
    <citation type="submission" date="2016-12" db="EMBL/GenBank/DDBJ databases">
        <authorList>
            <person name="Song W.-J."/>
            <person name="Kurnit D.M."/>
        </authorList>
    </citation>
    <scope>NUCLEOTIDE SEQUENCE [LARGE SCALE GENOMIC DNA]</scope>
    <source>
        <strain evidence="3">HGB1681</strain>
    </source>
</reference>
<dbReference type="PANTHER" id="PTHR12873">
    <property type="entry name" value="T7-LIKE MITOCHONDRIAL DNA HELICASE"/>
    <property type="match status" value="1"/>
</dbReference>
<accession>A0A1N6MU77</accession>
<dbReference type="EMBL" id="FTLG01000050">
    <property type="protein sequence ID" value="SIP72372.1"/>
    <property type="molecule type" value="Genomic_DNA"/>
</dbReference>
<dbReference type="PANTHER" id="PTHR12873:SF0">
    <property type="entry name" value="TWINKLE MTDNA HELICASE"/>
    <property type="match status" value="1"/>
</dbReference>
<dbReference type="InterPro" id="IPR007694">
    <property type="entry name" value="DNA_helicase_DnaB-like_C"/>
</dbReference>
<name>A0A1N6MU77_9GAMM</name>
<dbReference type="GO" id="GO:0005524">
    <property type="term" value="F:ATP binding"/>
    <property type="evidence" value="ECO:0007669"/>
    <property type="project" value="InterPro"/>
</dbReference>
<dbReference type="InterPro" id="IPR027032">
    <property type="entry name" value="Twinkle-like"/>
</dbReference>
<evidence type="ECO:0000313" key="5">
    <source>
        <dbReference type="Proteomes" id="UP000224871"/>
    </source>
</evidence>
<dbReference type="Gene3D" id="3.40.1360.10">
    <property type="match status" value="1"/>
</dbReference>
<dbReference type="RefSeq" id="WP_086955589.1">
    <property type="nucleotide sequence ID" value="NZ_CAWNQC010000168.1"/>
</dbReference>
<dbReference type="GO" id="GO:0043139">
    <property type="term" value="F:5'-3' DNA helicase activity"/>
    <property type="evidence" value="ECO:0007669"/>
    <property type="project" value="InterPro"/>
</dbReference>
<evidence type="ECO:0000313" key="3">
    <source>
        <dbReference type="EMBL" id="SIP72372.1"/>
    </source>
</evidence>
<proteinExistence type="predicted"/>
<reference evidence="2 5" key="3">
    <citation type="journal article" date="2017" name="Nat. Microbiol.">
        <title>Natural product diversity associated with the nematode symbionts Photorhabdus and Xenorhabdus.</title>
        <authorList>
            <person name="Tobias N.J."/>
            <person name="Wolff H."/>
            <person name="Djahanschiri B."/>
            <person name="Grundmann F."/>
            <person name="Kronenwerth M."/>
            <person name="Shi Y.M."/>
            <person name="Simonyi S."/>
            <person name="Grun P."/>
            <person name="Shapiro-Ilan D."/>
            <person name="Pidot S.J."/>
            <person name="Stinear T.P."/>
            <person name="Ebersberger I."/>
            <person name="Bode H.B."/>
        </authorList>
    </citation>
    <scope>NUCLEOTIDE SEQUENCE [LARGE SCALE GENOMIC DNA]</scope>
    <source>
        <strain evidence="2 5">DSM 16336</strain>
    </source>
</reference>
<dbReference type="InterPro" id="IPR034154">
    <property type="entry name" value="TOPRIM_DnaG/twinkle"/>
</dbReference>
<protein>
    <submittedName>
        <fullName evidence="2">DNA replication protein</fullName>
    </submittedName>
</protein>
<dbReference type="AlphaFoldDB" id="A0A1N6MU77"/>
<dbReference type="EMBL" id="NIBU01000025">
    <property type="protein sequence ID" value="PHM33563.1"/>
    <property type="molecule type" value="Genomic_DNA"/>
</dbReference>
<dbReference type="InterPro" id="IPR027417">
    <property type="entry name" value="P-loop_NTPase"/>
</dbReference>
<dbReference type="SUPFAM" id="SSF56731">
    <property type="entry name" value="DNA primase core"/>
    <property type="match status" value="1"/>
</dbReference>
<evidence type="ECO:0000313" key="4">
    <source>
        <dbReference type="Proteomes" id="UP000196435"/>
    </source>
</evidence>
<dbReference type="GO" id="GO:0003697">
    <property type="term" value="F:single-stranded DNA binding"/>
    <property type="evidence" value="ECO:0007669"/>
    <property type="project" value="InterPro"/>
</dbReference>
<sequence>MTPKVLSEKLWNNVVRVAKYLLPDGRKAGHEWVVGSVNGEAGNSLKINLSGKKVWSDFAEGTGGDLLDLWVQVRDCGLHQAMTEAKQFLGIADDDRHFAAKQTKNFVRPDRHRLAKHVFKPDQCYAYLASRGISRQTAEAFEIGDASVWFPAENRVLPAIAFPYKRNGELLQVKRISTVRPKGKKVMMAEARCEPCLFGWQAIPNAVRVVILCEGEIDCLSYHQYGLPALSVPFGGGKGAKQQWIEFEYHNLDRFEEIWISMDNDDVGREAAKEIASRLGAHRCRLVSLPYKDINAGLQAGMTPDEVVRCLETAAFFDPEELCSAREFYQDTIEAFYGQAHCLFTTPWDRLNPHFSFRESELTVLNGVNGHGKSEMVGHLLCEAMGQGIRACVASFELKPGQLLKRLTQQAACSERPPVAEIEAAFQFYDDRLWVFGLTGTAKAARVIEIFSYAQRRYGIQLFVIDSLMKCGIGEDDYNGQKAFVDALCDFKNRTRSHVILVTHSRKGDSEERPTGKMDVKGTGAITDLTDNLMIIWRNKARERVLQKQDTGAGLTEKEREKLADPAAMVLIEKQRNGNGWEGGIGLYLDKKSHQFLPQERADPYHYIANMPASEYDEVWKRQNVTEHEDG</sequence>
<dbReference type="GO" id="GO:0006260">
    <property type="term" value="P:DNA replication"/>
    <property type="evidence" value="ECO:0007669"/>
    <property type="project" value="InterPro"/>
</dbReference>
<dbReference type="SUPFAM" id="SSF52540">
    <property type="entry name" value="P-loop containing nucleoside triphosphate hydrolases"/>
    <property type="match status" value="1"/>
</dbReference>
<evidence type="ECO:0000313" key="2">
    <source>
        <dbReference type="EMBL" id="PHM33563.1"/>
    </source>
</evidence>
<dbReference type="SUPFAM" id="SSF57783">
    <property type="entry name" value="Zinc beta-ribbon"/>
    <property type="match status" value="1"/>
</dbReference>
<dbReference type="Pfam" id="PF13155">
    <property type="entry name" value="Toprim_2"/>
    <property type="match status" value="1"/>
</dbReference>
<dbReference type="OrthoDB" id="9763644at2"/>
<feature type="domain" description="SF4 helicase" evidence="1">
    <location>
        <begin position="336"/>
        <end position="603"/>
    </location>
</feature>
<organism evidence="3 4">
    <name type="scientific">Xenorhabdus innexi</name>
    <dbReference type="NCBI Taxonomy" id="290109"/>
    <lineage>
        <taxon>Bacteria</taxon>
        <taxon>Pseudomonadati</taxon>
        <taxon>Pseudomonadota</taxon>
        <taxon>Gammaproteobacteria</taxon>
        <taxon>Enterobacterales</taxon>
        <taxon>Morganellaceae</taxon>
        <taxon>Xenorhabdus</taxon>
    </lineage>
</organism>
<dbReference type="Proteomes" id="UP000196435">
    <property type="component" value="Unassembled WGS sequence"/>
</dbReference>
<keyword evidence="5" id="KW-1185">Reference proteome</keyword>
<dbReference type="Pfam" id="PF13481">
    <property type="entry name" value="AAA_25"/>
    <property type="match status" value="1"/>
</dbReference>
<dbReference type="Gene3D" id="3.40.50.300">
    <property type="entry name" value="P-loop containing nucleotide triphosphate hydrolases"/>
    <property type="match status" value="1"/>
</dbReference>
<gene>
    <name evidence="2" type="ORF">Xinn_02296</name>
    <name evidence="3" type="ORF">XIS1_1430050</name>
</gene>